<protein>
    <submittedName>
        <fullName evidence="2">Uncharacterized protein</fullName>
    </submittedName>
</protein>
<accession>A0A5B7EE70</accession>
<keyword evidence="3" id="KW-1185">Reference proteome</keyword>
<evidence type="ECO:0000256" key="1">
    <source>
        <dbReference type="SAM" id="SignalP"/>
    </source>
</evidence>
<evidence type="ECO:0000313" key="2">
    <source>
        <dbReference type="EMBL" id="MPC31506.1"/>
    </source>
</evidence>
<keyword evidence="1" id="KW-0732">Signal</keyword>
<dbReference type="Proteomes" id="UP000324222">
    <property type="component" value="Unassembled WGS sequence"/>
</dbReference>
<evidence type="ECO:0000313" key="3">
    <source>
        <dbReference type="Proteomes" id="UP000324222"/>
    </source>
</evidence>
<proteinExistence type="predicted"/>
<gene>
    <name evidence="2" type="ORF">E2C01_024796</name>
</gene>
<feature type="signal peptide" evidence="1">
    <location>
        <begin position="1"/>
        <end position="19"/>
    </location>
</feature>
<dbReference type="AlphaFoldDB" id="A0A5B7EE70"/>
<sequence length="109" mass="11778">MLWVHVASFAISKLLRCSAVLQEAVTLHQGLKRLRVISSGKEELILNQVSLEAMHAPGSVDVLGQVLINRGAGRMWLEGEESGWHGLRAALDHSASLQGEANLVSSLLN</sequence>
<comment type="caution">
    <text evidence="2">The sequence shown here is derived from an EMBL/GenBank/DDBJ whole genome shotgun (WGS) entry which is preliminary data.</text>
</comment>
<reference evidence="2 3" key="1">
    <citation type="submission" date="2019-05" db="EMBL/GenBank/DDBJ databases">
        <title>Another draft genome of Portunus trituberculatus and its Hox gene families provides insights of decapod evolution.</title>
        <authorList>
            <person name="Jeong J.-H."/>
            <person name="Song I."/>
            <person name="Kim S."/>
            <person name="Choi T."/>
            <person name="Kim D."/>
            <person name="Ryu S."/>
            <person name="Kim W."/>
        </authorList>
    </citation>
    <scope>NUCLEOTIDE SEQUENCE [LARGE SCALE GENOMIC DNA]</scope>
    <source>
        <tissue evidence="2">Muscle</tissue>
    </source>
</reference>
<organism evidence="2 3">
    <name type="scientific">Portunus trituberculatus</name>
    <name type="common">Swimming crab</name>
    <name type="synonym">Neptunus trituberculatus</name>
    <dbReference type="NCBI Taxonomy" id="210409"/>
    <lineage>
        <taxon>Eukaryota</taxon>
        <taxon>Metazoa</taxon>
        <taxon>Ecdysozoa</taxon>
        <taxon>Arthropoda</taxon>
        <taxon>Crustacea</taxon>
        <taxon>Multicrustacea</taxon>
        <taxon>Malacostraca</taxon>
        <taxon>Eumalacostraca</taxon>
        <taxon>Eucarida</taxon>
        <taxon>Decapoda</taxon>
        <taxon>Pleocyemata</taxon>
        <taxon>Brachyura</taxon>
        <taxon>Eubrachyura</taxon>
        <taxon>Portunoidea</taxon>
        <taxon>Portunidae</taxon>
        <taxon>Portuninae</taxon>
        <taxon>Portunus</taxon>
    </lineage>
</organism>
<name>A0A5B7EE70_PORTR</name>
<dbReference type="EMBL" id="VSRR010002450">
    <property type="protein sequence ID" value="MPC31506.1"/>
    <property type="molecule type" value="Genomic_DNA"/>
</dbReference>
<feature type="chain" id="PRO_5022868030" evidence="1">
    <location>
        <begin position="20"/>
        <end position="109"/>
    </location>
</feature>